<keyword evidence="2" id="KW-1133">Transmembrane helix</keyword>
<keyword evidence="2" id="KW-0472">Membrane</keyword>
<evidence type="ECO:0000256" key="2">
    <source>
        <dbReference type="SAM" id="Phobius"/>
    </source>
</evidence>
<feature type="transmembrane region" description="Helical" evidence="2">
    <location>
        <begin position="26"/>
        <end position="47"/>
    </location>
</feature>
<proteinExistence type="predicted"/>
<keyword evidence="4" id="KW-1185">Reference proteome</keyword>
<reference evidence="3 4" key="1">
    <citation type="submission" date="2023-07" db="EMBL/GenBank/DDBJ databases">
        <title>Sequencing the genomes of 1000 actinobacteria strains.</title>
        <authorList>
            <person name="Klenk H.-P."/>
        </authorList>
    </citation>
    <scope>NUCLEOTIDE SEQUENCE [LARGE SCALE GENOMIC DNA]</scope>
    <source>
        <strain evidence="3 4">DSM 22966</strain>
    </source>
</reference>
<name>A0ABU2B4P3_9MICC</name>
<sequence length="48" mass="5400">MTQPWELNNPVPEHPADRARRRRRSVMTSLVALLIVVGLVGTTVMALF</sequence>
<gene>
    <name evidence="3" type="ORF">J2S62_001636</name>
</gene>
<accession>A0ABU2B4P3</accession>
<dbReference type="Proteomes" id="UP001183794">
    <property type="component" value="Unassembled WGS sequence"/>
</dbReference>
<comment type="caution">
    <text evidence="3">The sequence shown here is derived from an EMBL/GenBank/DDBJ whole genome shotgun (WGS) entry which is preliminary data.</text>
</comment>
<dbReference type="RefSeq" id="WP_310173485.1">
    <property type="nucleotide sequence ID" value="NZ_BAABHE010000001.1"/>
</dbReference>
<organism evidence="3 4">
    <name type="scientific">Enteractinococcus fodinae</name>
    <dbReference type="NCBI Taxonomy" id="684663"/>
    <lineage>
        <taxon>Bacteria</taxon>
        <taxon>Bacillati</taxon>
        <taxon>Actinomycetota</taxon>
        <taxon>Actinomycetes</taxon>
        <taxon>Micrococcales</taxon>
        <taxon>Micrococcaceae</taxon>
    </lineage>
</organism>
<dbReference type="EMBL" id="JAVDYJ010000001">
    <property type="protein sequence ID" value="MDR7347379.1"/>
    <property type="molecule type" value="Genomic_DNA"/>
</dbReference>
<evidence type="ECO:0000313" key="4">
    <source>
        <dbReference type="Proteomes" id="UP001183794"/>
    </source>
</evidence>
<protein>
    <submittedName>
        <fullName evidence="3">Uncharacterized protein</fullName>
    </submittedName>
</protein>
<feature type="region of interest" description="Disordered" evidence="1">
    <location>
        <begin position="1"/>
        <end position="20"/>
    </location>
</feature>
<evidence type="ECO:0000313" key="3">
    <source>
        <dbReference type="EMBL" id="MDR7347379.1"/>
    </source>
</evidence>
<evidence type="ECO:0000256" key="1">
    <source>
        <dbReference type="SAM" id="MobiDB-lite"/>
    </source>
</evidence>
<keyword evidence="2" id="KW-0812">Transmembrane</keyword>